<dbReference type="PANTHER" id="PTHR35004">
    <property type="entry name" value="TRANSPOSASE RV3428C-RELATED"/>
    <property type="match status" value="1"/>
</dbReference>
<dbReference type="Gene3D" id="1.10.10.60">
    <property type="entry name" value="Homeodomain-like"/>
    <property type="match status" value="1"/>
</dbReference>
<dbReference type="OrthoDB" id="3193769at2"/>
<dbReference type="GO" id="GO:0015074">
    <property type="term" value="P:DNA integration"/>
    <property type="evidence" value="ECO:0007669"/>
    <property type="project" value="InterPro"/>
</dbReference>
<dbReference type="Gene3D" id="3.30.420.10">
    <property type="entry name" value="Ribonuclease H-like superfamily/Ribonuclease H"/>
    <property type="match status" value="1"/>
</dbReference>
<dbReference type="InterPro" id="IPR012337">
    <property type="entry name" value="RNaseH-like_sf"/>
</dbReference>
<dbReference type="STRING" id="623280.SAMN05660226_04198"/>
<sequence>MAGKARPMSQIKQLLRLHRQGMPVKRIARTLGISRNTVKSYLRKVSEGTQRMEDLLALDNPVLEAHFHAGNPAYKDPRYAHLVSKLPYYEKELKRTGVTRELLWEEYIAGCPDGYSYTQFCFHLRQRMASINPTMVLEHRAGEKLFIDFAGKTLSYIDRDTGEEISCPVLVACLPFSDYAFAMAVPSQGTEDFLHGLECCLRHLGGVPQALVPDNLKAAVERADRYEPTINRTMEEFANHYGTVVVPARARKPQDKASVENQVKNVYTRVFAKLRNRRFFDLASLNTAIAERMAAHNQTRMQKKPYCRLERFRNAEKPRLSPLPPEGFQVVRYAKRKVGQNNYVLVEGHSYSVPFHYIGQHVQVAYTRSMVRIYAEGKQVAAHTRKFGGGYTAVKEHLSSQHRYYLGRSPDYFIERAEKLCPQLHKLIKLIFGQPGYPENQYRTCEGLLRLYRQSDPHDFARACTVAMEYGMLSYKKVEGIIKSGAQHAQPPAQDKPLPGHGNIRGRDYYVQARMDI</sequence>
<dbReference type="GO" id="GO:0003677">
    <property type="term" value="F:DNA binding"/>
    <property type="evidence" value="ECO:0007669"/>
    <property type="project" value="InterPro"/>
</dbReference>
<dbReference type="PROSITE" id="PS50994">
    <property type="entry name" value="INTEGRASE"/>
    <property type="match status" value="1"/>
</dbReference>
<dbReference type="GO" id="GO:0000150">
    <property type="term" value="F:DNA strand exchange activity"/>
    <property type="evidence" value="ECO:0007669"/>
    <property type="project" value="InterPro"/>
</dbReference>
<evidence type="ECO:0000313" key="3">
    <source>
        <dbReference type="EMBL" id="SKC00366.1"/>
    </source>
</evidence>
<dbReference type="InterPro" id="IPR006120">
    <property type="entry name" value="Resolvase_HTH_dom"/>
</dbReference>
<evidence type="ECO:0000313" key="4">
    <source>
        <dbReference type="Proteomes" id="UP000190541"/>
    </source>
</evidence>
<dbReference type="PANTHER" id="PTHR35004:SF8">
    <property type="entry name" value="TRANSPOSASE RV3428C-RELATED"/>
    <property type="match status" value="1"/>
</dbReference>
<keyword evidence="4" id="KW-1185">Reference proteome</keyword>
<dbReference type="SUPFAM" id="SSF46689">
    <property type="entry name" value="Homeodomain-like"/>
    <property type="match status" value="1"/>
</dbReference>
<evidence type="ECO:0000256" key="1">
    <source>
        <dbReference type="ARBA" id="ARBA00009277"/>
    </source>
</evidence>
<feature type="domain" description="Integrase catalytic" evidence="2">
    <location>
        <begin position="129"/>
        <end position="316"/>
    </location>
</feature>
<gene>
    <name evidence="3" type="ORF">SAMN05660226_04198</name>
</gene>
<evidence type="ECO:0000259" key="2">
    <source>
        <dbReference type="PROSITE" id="PS50994"/>
    </source>
</evidence>
<name>A0A1T5FW27_9SPHI</name>
<accession>A0A1T5FW27</accession>
<dbReference type="InterPro" id="IPR054353">
    <property type="entry name" value="IstA-like_C"/>
</dbReference>
<dbReference type="InterPro" id="IPR009057">
    <property type="entry name" value="Homeodomain-like_sf"/>
</dbReference>
<dbReference type="Proteomes" id="UP000190541">
    <property type="component" value="Unassembled WGS sequence"/>
</dbReference>
<reference evidence="3 4" key="1">
    <citation type="submission" date="2017-02" db="EMBL/GenBank/DDBJ databases">
        <authorList>
            <person name="Peterson S.W."/>
        </authorList>
    </citation>
    <scope>NUCLEOTIDE SEQUENCE [LARGE SCALE GENOMIC DNA]</scope>
    <source>
        <strain evidence="3 4">DSM 22899</strain>
    </source>
</reference>
<dbReference type="Pfam" id="PF22483">
    <property type="entry name" value="Mu-transpos_C_2"/>
    <property type="match status" value="1"/>
</dbReference>
<organism evidence="3 4">
    <name type="scientific">Parapedobacter luteus</name>
    <dbReference type="NCBI Taxonomy" id="623280"/>
    <lineage>
        <taxon>Bacteria</taxon>
        <taxon>Pseudomonadati</taxon>
        <taxon>Bacteroidota</taxon>
        <taxon>Sphingobacteriia</taxon>
        <taxon>Sphingobacteriales</taxon>
        <taxon>Sphingobacteriaceae</taxon>
        <taxon>Parapedobacter</taxon>
    </lineage>
</organism>
<dbReference type="SUPFAM" id="SSF53098">
    <property type="entry name" value="Ribonuclease H-like"/>
    <property type="match status" value="1"/>
</dbReference>
<protein>
    <submittedName>
        <fullName evidence="3">Transposase</fullName>
    </submittedName>
</protein>
<dbReference type="InterPro" id="IPR036397">
    <property type="entry name" value="RNaseH_sf"/>
</dbReference>
<proteinExistence type="inferred from homology"/>
<dbReference type="InterPro" id="IPR001584">
    <property type="entry name" value="Integrase_cat-core"/>
</dbReference>
<dbReference type="Pfam" id="PF02796">
    <property type="entry name" value="HTH_7"/>
    <property type="match status" value="1"/>
</dbReference>
<dbReference type="NCBIfam" id="NF033546">
    <property type="entry name" value="transpos_IS21"/>
    <property type="match status" value="1"/>
</dbReference>
<dbReference type="EMBL" id="FUYS01000027">
    <property type="protein sequence ID" value="SKC00366.1"/>
    <property type="molecule type" value="Genomic_DNA"/>
</dbReference>
<comment type="similarity">
    <text evidence="1">Belongs to the transposase IS21/IS408/IS1162 family.</text>
</comment>
<dbReference type="AlphaFoldDB" id="A0A1T5FW27"/>